<dbReference type="InterPro" id="IPR010383">
    <property type="entry name" value="Glyco_hydrolase_94_b-supersand"/>
</dbReference>
<reference evidence="5" key="2">
    <citation type="submission" date="2023-01" db="EMBL/GenBank/DDBJ databases">
        <title>Draft genome sequence of Agaribacter marinus strain NBRC 110023.</title>
        <authorList>
            <person name="Sun Q."/>
            <person name="Mori K."/>
        </authorList>
    </citation>
    <scope>NUCLEOTIDE SEQUENCE</scope>
    <source>
        <strain evidence="5">NBRC 110023</strain>
    </source>
</reference>
<evidence type="ECO:0000313" key="6">
    <source>
        <dbReference type="Proteomes" id="UP001156601"/>
    </source>
</evidence>
<evidence type="ECO:0000256" key="2">
    <source>
        <dbReference type="ARBA" id="ARBA00022679"/>
    </source>
</evidence>
<comment type="caution">
    <text evidence="5">The sequence shown here is derived from an EMBL/GenBank/DDBJ whole genome shotgun (WGS) entry which is preliminary data.</text>
</comment>
<dbReference type="InterPro" id="IPR037018">
    <property type="entry name" value="GH65_N"/>
</dbReference>
<keyword evidence="6" id="KW-1185">Reference proteome</keyword>
<dbReference type="CDD" id="cd11754">
    <property type="entry name" value="GH94N_CBP_like"/>
    <property type="match status" value="1"/>
</dbReference>
<proteinExistence type="predicted"/>
<dbReference type="PANTHER" id="PTHR37469">
    <property type="entry name" value="CELLOBIONIC ACID PHOSPHORYLASE-RELATED"/>
    <property type="match status" value="1"/>
</dbReference>
<dbReference type="Gene3D" id="2.60.420.10">
    <property type="entry name" value="Maltose phosphorylase, domain 3"/>
    <property type="match status" value="1"/>
</dbReference>
<evidence type="ECO:0000313" key="5">
    <source>
        <dbReference type="EMBL" id="GLR71803.1"/>
    </source>
</evidence>
<dbReference type="Gene3D" id="1.20.890.20">
    <property type="entry name" value="mpn423 like domain"/>
    <property type="match status" value="1"/>
</dbReference>
<dbReference type="GO" id="GO:0030246">
    <property type="term" value="F:carbohydrate binding"/>
    <property type="evidence" value="ECO:0007669"/>
    <property type="project" value="InterPro"/>
</dbReference>
<dbReference type="InterPro" id="IPR011013">
    <property type="entry name" value="Gal_mutarotase_sf_dom"/>
</dbReference>
<dbReference type="InterPro" id="IPR033432">
    <property type="entry name" value="GH94_catalytic"/>
</dbReference>
<dbReference type="Pfam" id="PF06165">
    <property type="entry name" value="GH94_b-supersand"/>
    <property type="match status" value="1"/>
</dbReference>
<dbReference type="PANTHER" id="PTHR37469:SF2">
    <property type="entry name" value="CELLOBIONIC ACID PHOSPHORYLASE"/>
    <property type="match status" value="1"/>
</dbReference>
<feature type="domain" description="Glycosyl hydrolase 94 catalytic" evidence="4">
    <location>
        <begin position="312"/>
        <end position="739"/>
    </location>
</feature>
<protein>
    <submittedName>
        <fullName evidence="5">Glycosyl transferase</fullName>
    </submittedName>
</protein>
<gene>
    <name evidence="5" type="ORF">GCM10007852_27110</name>
</gene>
<evidence type="ECO:0000259" key="3">
    <source>
        <dbReference type="Pfam" id="PF06165"/>
    </source>
</evidence>
<dbReference type="Gene3D" id="2.70.98.40">
    <property type="entry name" value="Glycoside hydrolase, family 65, N-terminal domain"/>
    <property type="match status" value="1"/>
</dbReference>
<dbReference type="InterPro" id="IPR008928">
    <property type="entry name" value="6-hairpin_glycosidase_sf"/>
</dbReference>
<dbReference type="Pfam" id="PF17167">
    <property type="entry name" value="Glyco_hydro_94"/>
    <property type="match status" value="1"/>
</dbReference>
<dbReference type="Gene3D" id="1.50.10.10">
    <property type="match status" value="1"/>
</dbReference>
<dbReference type="AlphaFoldDB" id="A0AA37SXN5"/>
<dbReference type="Proteomes" id="UP001156601">
    <property type="component" value="Unassembled WGS sequence"/>
</dbReference>
<feature type="domain" description="Glycosyl hydrolase 94 supersandwich" evidence="3">
    <location>
        <begin position="17"/>
        <end position="297"/>
    </location>
</feature>
<evidence type="ECO:0000259" key="4">
    <source>
        <dbReference type="Pfam" id="PF17167"/>
    </source>
</evidence>
<accession>A0AA37SXN5</accession>
<name>A0AA37SXN5_9ALTE</name>
<organism evidence="5 6">
    <name type="scientific">Agaribacter marinus</name>
    <dbReference type="NCBI Taxonomy" id="1431249"/>
    <lineage>
        <taxon>Bacteria</taxon>
        <taxon>Pseudomonadati</taxon>
        <taxon>Pseudomonadota</taxon>
        <taxon>Gammaproteobacteria</taxon>
        <taxon>Alteromonadales</taxon>
        <taxon>Alteromonadaceae</taxon>
        <taxon>Agaribacter</taxon>
    </lineage>
</organism>
<keyword evidence="1" id="KW-0328">Glycosyltransferase</keyword>
<evidence type="ECO:0000256" key="1">
    <source>
        <dbReference type="ARBA" id="ARBA00022676"/>
    </source>
</evidence>
<dbReference type="GO" id="GO:0016757">
    <property type="term" value="F:glycosyltransferase activity"/>
    <property type="evidence" value="ECO:0007669"/>
    <property type="project" value="UniProtKB-KW"/>
</dbReference>
<sequence>MIDSKTKFGHFDNDNYEYVITDPFTPSPWINYLGNDGFHGLISNTAGGYTFFRDPKFRRLTRYRYNNVPVDTGGRYFYISDGDDAWSLAGRPMDTVLDKYECRHGMGYSRFLSRKNDVEAKATCFVPLNTTAEVYMVSLENTGAKSKQLSMFSFLEWCLWNAEDDATNFQRNLSTGEVEISESTLFHKTEFRERRNHYAFYHVNHELSGFDTCRDSFLGPYRGMHNPLVVETGKSNNSHAHGFSPIASHHLKVDLAPGEKTSFVFVMGYCELANDEKWARPGVINKKPAEALIHRFDTTEKAQAALDDLHRYWQDLLGKCVVKTPDSAFDTSINIWNQYQNMVTFNLSRSASFYESGIGRGMGFRDSNQDTIGFTHMVPNKVRERILDLSATQKPDGSAFHQYQPLTKKGNANIGGNFNDDPMWLVLSTCNYIKETGDYAILDELVPFNNDETDSGTHFEHLHRAFNHVVNNLGPHGLPLIGRADWNDCLNLNCFSTDPNESFQTTQRGASDIAESLMIAGQFVLYGEEFAVLCDKTGHSELALTCRAHTDKMREAINTHGWDGEWFLRAYDARGNKVGSNDNQEGKIFIESQGFCVMAGVGTDNGRAKKAMDSVAEHLVTDYGIMLQQPAFSGYDKYLGEISSYPPGYKENAGIFCHNNPWIIISEAMLHNPDRSLAYFSKLCPTYLQDKQALRRSEPYVYSQMVAGADSAVPGQAKNSWLTGTASWSYYAAVQYILGIRPDYDGLRISPCVPAEWQEINVKRTFRGARYDIDIVNDVSDASVGDDHTGECNTSNTSDSTKPCVTASRISIVVDGNALIGNLIPFAEFSGDHKVVVTLTK</sequence>
<dbReference type="GO" id="GO:0005975">
    <property type="term" value="P:carbohydrate metabolic process"/>
    <property type="evidence" value="ECO:0007669"/>
    <property type="project" value="InterPro"/>
</dbReference>
<dbReference type="RefSeq" id="WP_284218138.1">
    <property type="nucleotide sequence ID" value="NZ_BSOT01000006.1"/>
</dbReference>
<reference evidence="5" key="1">
    <citation type="journal article" date="2014" name="Int. J. Syst. Evol. Microbiol.">
        <title>Complete genome sequence of Corynebacterium casei LMG S-19264T (=DSM 44701T), isolated from a smear-ripened cheese.</title>
        <authorList>
            <consortium name="US DOE Joint Genome Institute (JGI-PGF)"/>
            <person name="Walter F."/>
            <person name="Albersmeier A."/>
            <person name="Kalinowski J."/>
            <person name="Ruckert C."/>
        </authorList>
    </citation>
    <scope>NUCLEOTIDE SEQUENCE</scope>
    <source>
        <strain evidence="5">NBRC 110023</strain>
    </source>
</reference>
<keyword evidence="2 5" id="KW-0808">Transferase</keyword>
<dbReference type="SUPFAM" id="SSF74650">
    <property type="entry name" value="Galactose mutarotase-like"/>
    <property type="match status" value="1"/>
</dbReference>
<dbReference type="InterPro" id="IPR012341">
    <property type="entry name" value="6hp_glycosidase-like_sf"/>
</dbReference>
<dbReference type="EMBL" id="BSOT01000006">
    <property type="protein sequence ID" value="GLR71803.1"/>
    <property type="molecule type" value="Genomic_DNA"/>
</dbReference>
<dbReference type="SUPFAM" id="SSF48208">
    <property type="entry name" value="Six-hairpin glycosidases"/>
    <property type="match status" value="1"/>
</dbReference>
<dbReference type="InterPro" id="IPR037825">
    <property type="entry name" value="GH94N_CBP"/>
</dbReference>
<dbReference type="InterPro" id="IPR052047">
    <property type="entry name" value="GH94_Enzymes"/>
</dbReference>
<dbReference type="SMART" id="SM01068">
    <property type="entry name" value="CBM_X"/>
    <property type="match status" value="1"/>
</dbReference>